<proteinExistence type="predicted"/>
<evidence type="ECO:0000313" key="2">
    <source>
        <dbReference type="EMBL" id="PNR34394.1"/>
    </source>
</evidence>
<dbReference type="Gramene" id="Pp3c19_16550V3.1">
    <property type="protein sequence ID" value="PAC:32939811.CDS.1"/>
    <property type="gene ID" value="Pp3c19_16550"/>
</dbReference>
<reference evidence="2 4" key="1">
    <citation type="journal article" date="2008" name="Science">
        <title>The Physcomitrella genome reveals evolutionary insights into the conquest of land by plants.</title>
        <authorList>
            <person name="Rensing S."/>
            <person name="Lang D."/>
            <person name="Zimmer A."/>
            <person name="Terry A."/>
            <person name="Salamov A."/>
            <person name="Shapiro H."/>
            <person name="Nishiyama T."/>
            <person name="Perroud P.-F."/>
            <person name="Lindquist E."/>
            <person name="Kamisugi Y."/>
            <person name="Tanahashi T."/>
            <person name="Sakakibara K."/>
            <person name="Fujita T."/>
            <person name="Oishi K."/>
            <person name="Shin-I T."/>
            <person name="Kuroki Y."/>
            <person name="Toyoda A."/>
            <person name="Suzuki Y."/>
            <person name="Hashimoto A."/>
            <person name="Yamaguchi K."/>
            <person name="Sugano A."/>
            <person name="Kohara Y."/>
            <person name="Fujiyama A."/>
            <person name="Anterola A."/>
            <person name="Aoki S."/>
            <person name="Ashton N."/>
            <person name="Barbazuk W.B."/>
            <person name="Barker E."/>
            <person name="Bennetzen J."/>
            <person name="Bezanilla M."/>
            <person name="Blankenship R."/>
            <person name="Cho S.H."/>
            <person name="Dutcher S."/>
            <person name="Estelle M."/>
            <person name="Fawcett J.A."/>
            <person name="Gundlach H."/>
            <person name="Hanada K."/>
            <person name="Heyl A."/>
            <person name="Hicks K.A."/>
            <person name="Hugh J."/>
            <person name="Lohr M."/>
            <person name="Mayer K."/>
            <person name="Melkozernov A."/>
            <person name="Murata T."/>
            <person name="Nelson D."/>
            <person name="Pils B."/>
            <person name="Prigge M."/>
            <person name="Reiss B."/>
            <person name="Renner T."/>
            <person name="Rombauts S."/>
            <person name="Rushton P."/>
            <person name="Sanderfoot A."/>
            <person name="Schween G."/>
            <person name="Shiu S.-H."/>
            <person name="Stueber K."/>
            <person name="Theodoulou F.L."/>
            <person name="Tu H."/>
            <person name="Van de Peer Y."/>
            <person name="Verrier P.J."/>
            <person name="Waters E."/>
            <person name="Wood A."/>
            <person name="Yang L."/>
            <person name="Cove D."/>
            <person name="Cuming A."/>
            <person name="Hasebe M."/>
            <person name="Lucas S."/>
            <person name="Mishler D.B."/>
            <person name="Reski R."/>
            <person name="Grigoriev I."/>
            <person name="Quatrano R.S."/>
            <person name="Boore J.L."/>
        </authorList>
    </citation>
    <scope>NUCLEOTIDE SEQUENCE [LARGE SCALE GENOMIC DNA]</scope>
    <source>
        <strain evidence="3 4">cv. Gransden 2004</strain>
    </source>
</reference>
<keyword evidence="4" id="KW-1185">Reference proteome</keyword>
<sequence length="122" mass="13068">MTSTNVAVPQVPSWGLQLKLCAALLSNSGKLGAAWITVTQRQGLGEAELNALTEMASADRRALTRFLESLSDESSEPKSNVWRVNAELVTILLRRLKAGEAMSAKSSPQSSGDMKGTDGRHL</sequence>
<dbReference type="Proteomes" id="UP000006727">
    <property type="component" value="Chromosome 19"/>
</dbReference>
<evidence type="ECO:0000256" key="1">
    <source>
        <dbReference type="SAM" id="MobiDB-lite"/>
    </source>
</evidence>
<reference evidence="3" key="3">
    <citation type="submission" date="2020-12" db="UniProtKB">
        <authorList>
            <consortium name="EnsemblPlants"/>
        </authorList>
    </citation>
    <scope>IDENTIFICATION</scope>
</reference>
<name>A0A2K1IYP6_PHYPA</name>
<dbReference type="EnsemblPlants" id="Pp3c19_16550V3.1">
    <property type="protein sequence ID" value="PAC:32939811.CDS.1"/>
    <property type="gene ID" value="Pp3c19_16550"/>
</dbReference>
<evidence type="ECO:0000313" key="3">
    <source>
        <dbReference type="EnsemblPlants" id="PAC:32939811.CDS.1"/>
    </source>
</evidence>
<accession>A0A2K1IYP6</accession>
<dbReference type="PaxDb" id="3218-PP1S20_58V6.1"/>
<protein>
    <submittedName>
        <fullName evidence="2 3">Uncharacterized protein</fullName>
    </submittedName>
</protein>
<dbReference type="EMBL" id="ABEU02000019">
    <property type="protein sequence ID" value="PNR34394.1"/>
    <property type="molecule type" value="Genomic_DNA"/>
</dbReference>
<organism evidence="2">
    <name type="scientific">Physcomitrium patens</name>
    <name type="common">Spreading-leaved earth moss</name>
    <name type="synonym">Physcomitrella patens</name>
    <dbReference type="NCBI Taxonomy" id="3218"/>
    <lineage>
        <taxon>Eukaryota</taxon>
        <taxon>Viridiplantae</taxon>
        <taxon>Streptophyta</taxon>
        <taxon>Embryophyta</taxon>
        <taxon>Bryophyta</taxon>
        <taxon>Bryophytina</taxon>
        <taxon>Bryopsida</taxon>
        <taxon>Funariidae</taxon>
        <taxon>Funariales</taxon>
        <taxon>Funariaceae</taxon>
        <taxon>Physcomitrium</taxon>
    </lineage>
</organism>
<feature type="region of interest" description="Disordered" evidence="1">
    <location>
        <begin position="99"/>
        <end position="122"/>
    </location>
</feature>
<evidence type="ECO:0000313" key="4">
    <source>
        <dbReference type="Proteomes" id="UP000006727"/>
    </source>
</evidence>
<dbReference type="InParanoid" id="A0A2K1IYP6"/>
<dbReference type="AlphaFoldDB" id="A0A2K1IYP6"/>
<gene>
    <name evidence="2" type="ORF">PHYPA_024211</name>
</gene>
<reference evidence="2 4" key="2">
    <citation type="journal article" date="2018" name="Plant J.">
        <title>The Physcomitrella patens chromosome-scale assembly reveals moss genome structure and evolution.</title>
        <authorList>
            <person name="Lang D."/>
            <person name="Ullrich K.K."/>
            <person name="Murat F."/>
            <person name="Fuchs J."/>
            <person name="Jenkins J."/>
            <person name="Haas F.B."/>
            <person name="Piednoel M."/>
            <person name="Gundlach H."/>
            <person name="Van Bel M."/>
            <person name="Meyberg R."/>
            <person name="Vives C."/>
            <person name="Morata J."/>
            <person name="Symeonidi A."/>
            <person name="Hiss M."/>
            <person name="Muchero W."/>
            <person name="Kamisugi Y."/>
            <person name="Saleh O."/>
            <person name="Blanc G."/>
            <person name="Decker E.L."/>
            <person name="van Gessel N."/>
            <person name="Grimwood J."/>
            <person name="Hayes R.D."/>
            <person name="Graham S.W."/>
            <person name="Gunter L.E."/>
            <person name="McDaniel S.F."/>
            <person name="Hoernstein S.N.W."/>
            <person name="Larsson A."/>
            <person name="Li F.W."/>
            <person name="Perroud P.F."/>
            <person name="Phillips J."/>
            <person name="Ranjan P."/>
            <person name="Rokshar D.S."/>
            <person name="Rothfels C.J."/>
            <person name="Schneider L."/>
            <person name="Shu S."/>
            <person name="Stevenson D.W."/>
            <person name="Thummler F."/>
            <person name="Tillich M."/>
            <person name="Villarreal Aguilar J.C."/>
            <person name="Widiez T."/>
            <person name="Wong G.K."/>
            <person name="Wymore A."/>
            <person name="Zhang Y."/>
            <person name="Zimmer A.D."/>
            <person name="Quatrano R.S."/>
            <person name="Mayer K.F.X."/>
            <person name="Goodstein D."/>
            <person name="Casacuberta J.M."/>
            <person name="Vandepoele K."/>
            <person name="Reski R."/>
            <person name="Cuming A.C."/>
            <person name="Tuskan G.A."/>
            <person name="Maumus F."/>
            <person name="Salse J."/>
            <person name="Schmutz J."/>
            <person name="Rensing S.A."/>
        </authorList>
    </citation>
    <scope>NUCLEOTIDE SEQUENCE [LARGE SCALE GENOMIC DNA]</scope>
    <source>
        <strain evidence="3 4">cv. Gransden 2004</strain>
    </source>
</reference>